<keyword evidence="3" id="KW-1185">Reference proteome</keyword>
<keyword evidence="1" id="KW-1133">Transmembrane helix</keyword>
<sequence length="45" mass="4855">MKQPDDDKLRKANLRIAIILGAIALLAMAYSFVFLPKVLSGGVVP</sequence>
<dbReference type="Proteomes" id="UP001054801">
    <property type="component" value="Chromosome"/>
</dbReference>
<feature type="transmembrane region" description="Helical" evidence="1">
    <location>
        <begin position="12"/>
        <end position="35"/>
    </location>
</feature>
<keyword evidence="1" id="KW-0472">Membrane</keyword>
<keyword evidence="1" id="KW-0812">Transmembrane</keyword>
<organism evidence="2 3">
    <name type="scientific">Thiothrix winogradskyi</name>
    <dbReference type="NCBI Taxonomy" id="96472"/>
    <lineage>
        <taxon>Bacteria</taxon>
        <taxon>Pseudomonadati</taxon>
        <taxon>Pseudomonadota</taxon>
        <taxon>Gammaproteobacteria</taxon>
        <taxon>Thiotrichales</taxon>
        <taxon>Thiotrichaceae</taxon>
        <taxon>Thiothrix</taxon>
    </lineage>
</organism>
<proteinExistence type="predicted"/>
<accession>A0ABY3SZV5</accession>
<evidence type="ECO:0000256" key="1">
    <source>
        <dbReference type="SAM" id="Phobius"/>
    </source>
</evidence>
<evidence type="ECO:0000313" key="2">
    <source>
        <dbReference type="EMBL" id="UJS24464.1"/>
    </source>
</evidence>
<dbReference type="EMBL" id="CP091244">
    <property type="protein sequence ID" value="UJS24464.1"/>
    <property type="molecule type" value="Genomic_DNA"/>
</dbReference>
<dbReference type="RefSeq" id="WP_236498976.1">
    <property type="nucleotide sequence ID" value="NZ_CP091244.1"/>
</dbReference>
<protein>
    <recommendedName>
        <fullName evidence="4">CoxF protein</fullName>
    </recommendedName>
</protein>
<evidence type="ECO:0008006" key="4">
    <source>
        <dbReference type="Google" id="ProtNLM"/>
    </source>
</evidence>
<reference evidence="2" key="1">
    <citation type="journal article" date="2022" name="Microorganisms">
        <title>Two New Species of Filamentous Sulfur Bacteria of the Genus Thiothrix, Thiothrix winogradskyi sp. nov. and 'Candidatus Thiothrix sulfatifontis' sp. nov.</title>
        <authorList>
            <person name="Ravin N.V."/>
            <person name="Rossetti S."/>
            <person name="Beletsky A.V."/>
            <person name="Kadnikov V.V."/>
            <person name="Rudenko T.S."/>
            <person name="Smolyakov D.D."/>
            <person name="Moskvitina M.I."/>
            <person name="Gureeva M.V."/>
            <person name="Mardanov A.V."/>
            <person name="Grabovich M.Y."/>
        </authorList>
    </citation>
    <scope>NUCLEOTIDE SEQUENCE</scope>
    <source>
        <strain evidence="2">CT3</strain>
    </source>
</reference>
<evidence type="ECO:0000313" key="3">
    <source>
        <dbReference type="Proteomes" id="UP001054801"/>
    </source>
</evidence>
<name>A0ABY3SZV5_9GAMM</name>
<gene>
    <name evidence="2" type="ORF">L2Y54_00110</name>
</gene>